<dbReference type="InterPro" id="IPR012340">
    <property type="entry name" value="NA-bd_OB-fold"/>
</dbReference>
<dbReference type="CDD" id="cd04468">
    <property type="entry name" value="S1_eIF5A"/>
    <property type="match status" value="1"/>
</dbReference>
<evidence type="ECO:0000256" key="8">
    <source>
        <dbReference type="RuleBase" id="RU362005"/>
    </source>
</evidence>
<comment type="PTM">
    <text evidence="8">eIF-5A seems to be the only eukaryotic protein to have a hypusine residue which is a post-translational modification of a lysine by the addition of a butylamino group.</text>
</comment>
<dbReference type="Gene3D" id="2.30.30.30">
    <property type="match status" value="1"/>
</dbReference>
<dbReference type="GO" id="GO:0043022">
    <property type="term" value="F:ribosome binding"/>
    <property type="evidence" value="ECO:0007669"/>
    <property type="project" value="UniProtKB-UniRule"/>
</dbReference>
<evidence type="ECO:0000256" key="7">
    <source>
        <dbReference type="ARBA" id="ARBA00023071"/>
    </source>
</evidence>
<evidence type="ECO:0000313" key="10">
    <source>
        <dbReference type="EMBL" id="GAX85102.1"/>
    </source>
</evidence>
<gene>
    <name evidence="10" type="ORF">CEUSTIGMA_g12522.t1</name>
</gene>
<dbReference type="PIRSF" id="PIRSF003025">
    <property type="entry name" value="eIF5A"/>
    <property type="match status" value="1"/>
</dbReference>
<dbReference type="Pfam" id="PF01287">
    <property type="entry name" value="eIF-5a"/>
    <property type="match status" value="1"/>
</dbReference>
<dbReference type="InterPro" id="IPR048670">
    <property type="entry name" value="IF5A-like_N"/>
</dbReference>
<dbReference type="AlphaFoldDB" id="A0A250XQ89"/>
<keyword evidence="11" id="KW-1185">Reference proteome</keyword>
<dbReference type="SMART" id="SM01376">
    <property type="entry name" value="eIF-5a"/>
    <property type="match status" value="1"/>
</dbReference>
<dbReference type="Pfam" id="PF21485">
    <property type="entry name" value="IF5A-like_N"/>
    <property type="match status" value="1"/>
</dbReference>
<dbReference type="InterPro" id="IPR020189">
    <property type="entry name" value="IF5A_C"/>
</dbReference>
<comment type="subcellular location">
    <subcellularLocation>
        <location evidence="1">Cytoplasm</location>
    </subcellularLocation>
</comment>
<reference evidence="10 11" key="1">
    <citation type="submission" date="2017-08" db="EMBL/GenBank/DDBJ databases">
        <title>Acidophilic green algal genome provides insights into adaptation to an acidic environment.</title>
        <authorList>
            <person name="Hirooka S."/>
            <person name="Hirose Y."/>
            <person name="Kanesaki Y."/>
            <person name="Higuchi S."/>
            <person name="Fujiwara T."/>
            <person name="Onuma R."/>
            <person name="Era A."/>
            <person name="Ohbayashi R."/>
            <person name="Uzuka A."/>
            <person name="Nozaki H."/>
            <person name="Yoshikawa H."/>
            <person name="Miyagishima S.Y."/>
        </authorList>
    </citation>
    <scope>NUCLEOTIDE SEQUENCE [LARGE SCALE GENOMIC DNA]</scope>
    <source>
        <strain evidence="10 11">NIES-2499</strain>
    </source>
</reference>
<evidence type="ECO:0000259" key="9">
    <source>
        <dbReference type="SMART" id="SM01376"/>
    </source>
</evidence>
<dbReference type="InterPro" id="IPR008991">
    <property type="entry name" value="Translation_prot_SH3-like_sf"/>
</dbReference>
<keyword evidence="6 8" id="KW-0648">Protein biosynthesis</keyword>
<organism evidence="10 11">
    <name type="scientific">Chlamydomonas eustigma</name>
    <dbReference type="NCBI Taxonomy" id="1157962"/>
    <lineage>
        <taxon>Eukaryota</taxon>
        <taxon>Viridiplantae</taxon>
        <taxon>Chlorophyta</taxon>
        <taxon>core chlorophytes</taxon>
        <taxon>Chlorophyceae</taxon>
        <taxon>CS clade</taxon>
        <taxon>Chlamydomonadales</taxon>
        <taxon>Chlamydomonadaceae</taxon>
        <taxon>Chlamydomonas</taxon>
    </lineage>
</organism>
<keyword evidence="5" id="KW-0694">RNA-binding</keyword>
<evidence type="ECO:0000256" key="5">
    <source>
        <dbReference type="ARBA" id="ARBA00022884"/>
    </source>
</evidence>
<dbReference type="Proteomes" id="UP000232323">
    <property type="component" value="Unassembled WGS sequence"/>
</dbReference>
<dbReference type="GO" id="GO:0045905">
    <property type="term" value="P:positive regulation of translational termination"/>
    <property type="evidence" value="ECO:0007669"/>
    <property type="project" value="UniProtKB-UniRule"/>
</dbReference>
<dbReference type="InterPro" id="IPR014722">
    <property type="entry name" value="Rib_uL2_dom2"/>
</dbReference>
<dbReference type="SUPFAM" id="SSF50249">
    <property type="entry name" value="Nucleic acid-binding proteins"/>
    <property type="match status" value="1"/>
</dbReference>
<dbReference type="Gene3D" id="2.40.50.140">
    <property type="entry name" value="Nucleic acid-binding proteins"/>
    <property type="match status" value="1"/>
</dbReference>
<evidence type="ECO:0000256" key="6">
    <source>
        <dbReference type="ARBA" id="ARBA00022917"/>
    </source>
</evidence>
<keyword evidence="4" id="KW-0251">Elongation factor</keyword>
<dbReference type="InterPro" id="IPR001884">
    <property type="entry name" value="IF5A-like"/>
</dbReference>
<dbReference type="NCBIfam" id="TIGR00037">
    <property type="entry name" value="eIF_5A"/>
    <property type="match status" value="1"/>
</dbReference>
<dbReference type="FunFam" id="2.30.30.30:FF:000007">
    <property type="entry name" value="Eukaryotic translation initiation factor 5A"/>
    <property type="match status" value="1"/>
</dbReference>
<keyword evidence="3" id="KW-0963">Cytoplasm</keyword>
<dbReference type="GO" id="GO:0045901">
    <property type="term" value="P:positive regulation of translational elongation"/>
    <property type="evidence" value="ECO:0007669"/>
    <property type="project" value="UniProtKB-UniRule"/>
</dbReference>
<dbReference type="PROSITE" id="PS00302">
    <property type="entry name" value="IF5A_HYPUSINE"/>
    <property type="match status" value="1"/>
</dbReference>
<dbReference type="GO" id="GO:0003746">
    <property type="term" value="F:translation elongation factor activity"/>
    <property type="evidence" value="ECO:0007669"/>
    <property type="project" value="UniProtKB-UniRule"/>
</dbReference>
<dbReference type="STRING" id="1157962.A0A250XQ89"/>
<proteinExistence type="inferred from homology"/>
<comment type="function">
    <text evidence="8">Translation factor that promotes translation elongation and termination, particularly upon ribosome stalling at specific amino acid sequence contexts. Binds between the exit (E) and peptidyl (P) site of the ribosome and promotes rescue of stalled ribosome: specifically required for efficient translation of polyproline-containing peptides as well as other motifs that stall the ribosome. Acts as ribosome quality control (RQC) cofactor by joining the RQC complex to facilitate peptidyl transfer during CAT tailing step.</text>
</comment>
<protein>
    <recommendedName>
        <fullName evidence="8">Eukaryotic translation initiation factor 5A</fullName>
        <shortName evidence="8">eIF-5A</shortName>
    </recommendedName>
</protein>
<evidence type="ECO:0000256" key="2">
    <source>
        <dbReference type="ARBA" id="ARBA00006016"/>
    </source>
</evidence>
<sequence length="164" mass="18036">MSDLENETFEAGNAGAALTFPQQAGTIRKNAYVCLNNRPCKVADVSTSKTGKHGSAKCHFVAIDIFNGKKYEELSPSTANMDVPNVFRNEYTLIDINEEGFCSLMTESGDTRDDLMLPGGTDEYEKLAKQLKEDFAEGKEIVVTVLKAMDIEMISSLKIVQPTK</sequence>
<dbReference type="InterPro" id="IPR019769">
    <property type="entry name" value="Trans_elong_IF5A_hypusine_site"/>
</dbReference>
<dbReference type="PANTHER" id="PTHR11673">
    <property type="entry name" value="TRANSLATION INITIATION FACTOR 5A FAMILY MEMBER"/>
    <property type="match status" value="1"/>
</dbReference>
<dbReference type="SUPFAM" id="SSF50104">
    <property type="entry name" value="Translation proteins SH3-like domain"/>
    <property type="match status" value="1"/>
</dbReference>
<evidence type="ECO:0000256" key="4">
    <source>
        <dbReference type="ARBA" id="ARBA00022768"/>
    </source>
</evidence>
<comment type="similarity">
    <text evidence="2 8">Belongs to the eIF-5A family.</text>
</comment>
<dbReference type="OrthoDB" id="9975114at2759"/>
<dbReference type="EMBL" id="BEGY01000150">
    <property type="protein sequence ID" value="GAX85102.1"/>
    <property type="molecule type" value="Genomic_DNA"/>
</dbReference>
<name>A0A250XQ89_9CHLO</name>
<evidence type="ECO:0000313" key="11">
    <source>
        <dbReference type="Proteomes" id="UP000232323"/>
    </source>
</evidence>
<dbReference type="GO" id="GO:0005737">
    <property type="term" value="C:cytoplasm"/>
    <property type="evidence" value="ECO:0007669"/>
    <property type="project" value="UniProtKB-SubCell"/>
</dbReference>
<comment type="caution">
    <text evidence="10">The sequence shown here is derived from an EMBL/GenBank/DDBJ whole genome shotgun (WGS) entry which is preliminary data.</text>
</comment>
<dbReference type="GO" id="GO:0003723">
    <property type="term" value="F:RNA binding"/>
    <property type="evidence" value="ECO:0007669"/>
    <property type="project" value="UniProtKB-KW"/>
</dbReference>
<accession>A0A250XQ89</accession>
<feature type="domain" description="Translation initiation factor 5A C-terminal" evidence="9">
    <location>
        <begin position="85"/>
        <end position="158"/>
    </location>
</feature>
<keyword evidence="7 8" id="KW-0385">Hypusine</keyword>
<evidence type="ECO:0000256" key="3">
    <source>
        <dbReference type="ARBA" id="ARBA00022490"/>
    </source>
</evidence>
<dbReference type="FunFam" id="2.40.50.140:FF:000034">
    <property type="entry name" value="Eukaryotic translation initiation factor 5A"/>
    <property type="match status" value="1"/>
</dbReference>
<evidence type="ECO:0000256" key="1">
    <source>
        <dbReference type="ARBA" id="ARBA00004496"/>
    </source>
</evidence>